<dbReference type="PROSITE" id="PS51221">
    <property type="entry name" value="TTL"/>
    <property type="match status" value="1"/>
</dbReference>
<dbReference type="EMBL" id="CP059247">
    <property type="protein sequence ID" value="QLL31381.1"/>
    <property type="molecule type" value="Genomic_DNA"/>
</dbReference>
<protein>
    <recommendedName>
        <fullName evidence="1">Survival protein SurE-like phosphatase/nucleotidase domain-containing protein</fullName>
    </recommendedName>
</protein>
<dbReference type="RefSeq" id="XP_037138056.1">
    <property type="nucleotide sequence ID" value="XM_037282161.1"/>
</dbReference>
<feature type="domain" description="Survival protein SurE-like phosphatase/nucleotidase" evidence="1">
    <location>
        <begin position="3"/>
        <end position="237"/>
    </location>
</feature>
<evidence type="ECO:0000259" key="1">
    <source>
        <dbReference type="Pfam" id="PF01975"/>
    </source>
</evidence>
<dbReference type="GO" id="GO:0016787">
    <property type="term" value="F:hydrolase activity"/>
    <property type="evidence" value="ECO:0007669"/>
    <property type="project" value="InterPro"/>
</dbReference>
<evidence type="ECO:0000313" key="2">
    <source>
        <dbReference type="EMBL" id="QLL31381.1"/>
    </source>
</evidence>
<dbReference type="PANTHER" id="PTHR47551:SF1">
    <property type="entry name" value="TUBULIN--TYROSINE LIGASE PBY1-RELATED"/>
    <property type="match status" value="1"/>
</dbReference>
<dbReference type="PANTHER" id="PTHR47551">
    <property type="entry name" value="TUBULIN--TYROSINE LIGASE PBY1-RELATED"/>
    <property type="match status" value="1"/>
</dbReference>
<dbReference type="Pfam" id="PF03133">
    <property type="entry name" value="TTL"/>
    <property type="match status" value="1"/>
</dbReference>
<dbReference type="Gene3D" id="3.30.470.20">
    <property type="entry name" value="ATP-grasp fold, B domain"/>
    <property type="match status" value="1"/>
</dbReference>
<dbReference type="InterPro" id="IPR036523">
    <property type="entry name" value="SurE-like_sf"/>
</dbReference>
<reference evidence="2 3" key="1">
    <citation type="submission" date="2020-06" db="EMBL/GenBank/DDBJ databases">
        <title>The yeast mating-type switching endonuclease HO is a domesticated member of an unorthodox homing genetic element family.</title>
        <authorList>
            <person name="Coughlan A.Y."/>
            <person name="Lombardi L."/>
            <person name="Braun-Galleani S."/>
            <person name="Martos A.R."/>
            <person name="Galeote V."/>
            <person name="Bigey F."/>
            <person name="Dequin S."/>
            <person name="Byrne K.P."/>
            <person name="Wolfe K.H."/>
        </authorList>
    </citation>
    <scope>NUCLEOTIDE SEQUENCE [LARGE SCALE GENOMIC DNA]</scope>
    <source>
        <strain evidence="2 3">CBS764</strain>
    </source>
</reference>
<keyword evidence="3" id="KW-1185">Reference proteome</keyword>
<dbReference type="AlphaFoldDB" id="A0A7G3ZCZ5"/>
<evidence type="ECO:0000313" key="3">
    <source>
        <dbReference type="Proteomes" id="UP000515788"/>
    </source>
</evidence>
<dbReference type="InterPro" id="IPR027746">
    <property type="entry name" value="TTL"/>
</dbReference>
<dbReference type="Gene3D" id="3.40.1210.10">
    <property type="entry name" value="Survival protein SurE-like phosphatase/nucleotidase"/>
    <property type="match status" value="1"/>
</dbReference>
<dbReference type="Pfam" id="PF01975">
    <property type="entry name" value="SurE"/>
    <property type="match status" value="1"/>
</dbReference>
<dbReference type="KEGG" id="tgb:HG536_0B02440"/>
<sequence length="729" mass="82949">MRVLLTNDDGPLNDQFSGYIRPFVQVLKRLYPHWELTVCVPHVQKSWIGKAHLAGKKLSAQFLYSKMDSDDNSYLGPFIQPQTAASNSKLPRTVINTEVSHDDIEWILIDGTPASCVNLGLHHLSTEKFDLVVSGPNVGRNTSAAYITSSGTVGAAMEAVIAGNVKSVAVSWAYFDGVKNVSSSLMEMASKRSLQIIDHLYHNWDPRTDFYSINVPLVENLSYETKAVYTSIWDNRWGPIFSGPHIECGPTNDEIEDGSENQMISFEWAPNFKSHTSSKHHTNDDVVDRDIVEDGKISVTGIRSTYLHSVHLNGELPLRAPDKDVSDVSFVITIDPNDYIHGPLKNAITKWIPNAQIVTTLPAKSGGSQRLFHYGDYEDLDMERLASGAESYFANSYIYRKALIRKHYLTQTINHFVAKNPKSILSRAYLESFIIDLDYAEFLDDALDENWELRQELESEQYWWIVKPSMSDKGQGIRVFKTIEDLQAIFDSFDEDDIDDEANVVDSNRIIISQLRHFVIQRYLEKPLLLPSMNNRKFHIRCYISCRGALKVYVYDRMLALFAPSKFETLDHDRYSPTSVDDLACHLTNTCLQSKRAQKELSVVEFDSLNDLTLDDKLRIKQQIHQVAHDIFLAAVQVNSFNFQPLPNAFETFGVDFLVDENLDIKLLEINAYPDFKQTGNDLKDLIDGLFDHAVEKLVLPLLQREESANKTSHSDFVQVLDYSPNDWR</sequence>
<dbReference type="GO" id="GO:0000932">
    <property type="term" value="C:P-body"/>
    <property type="evidence" value="ECO:0007669"/>
    <property type="project" value="TreeGrafter"/>
</dbReference>
<dbReference type="InterPro" id="IPR002828">
    <property type="entry name" value="SurE-like_Pase/nucleotidase"/>
</dbReference>
<dbReference type="NCBIfam" id="TIGR00087">
    <property type="entry name" value="surE"/>
    <property type="match status" value="1"/>
</dbReference>
<dbReference type="Proteomes" id="UP000515788">
    <property type="component" value="Chromosome 2"/>
</dbReference>
<organism evidence="2 3">
    <name type="scientific">Torulaspora globosa</name>
    <dbReference type="NCBI Taxonomy" id="48254"/>
    <lineage>
        <taxon>Eukaryota</taxon>
        <taxon>Fungi</taxon>
        <taxon>Dikarya</taxon>
        <taxon>Ascomycota</taxon>
        <taxon>Saccharomycotina</taxon>
        <taxon>Saccharomycetes</taxon>
        <taxon>Saccharomycetales</taxon>
        <taxon>Saccharomycetaceae</taxon>
        <taxon>Torulaspora</taxon>
    </lineage>
</organism>
<name>A0A7G3ZCZ5_9SACH</name>
<dbReference type="OrthoDB" id="202825at2759"/>
<accession>A0A7G3ZCZ5</accession>
<gene>
    <name evidence="2" type="ORF">HG536_0B02440</name>
</gene>
<dbReference type="InterPro" id="IPR004344">
    <property type="entry name" value="TTL/TTLL_fam"/>
</dbReference>
<dbReference type="GeneID" id="59324500"/>
<dbReference type="SUPFAM" id="SSF56059">
    <property type="entry name" value="Glutathione synthetase ATP-binding domain-like"/>
    <property type="match status" value="1"/>
</dbReference>
<proteinExistence type="predicted"/>
<dbReference type="SUPFAM" id="SSF64167">
    <property type="entry name" value="SurE-like"/>
    <property type="match status" value="1"/>
</dbReference>